<protein>
    <submittedName>
        <fullName evidence="1">Uncharacterized protein</fullName>
    </submittedName>
</protein>
<proteinExistence type="predicted"/>
<name>A0A1Y2CUP8_9FUNG</name>
<evidence type="ECO:0000313" key="1">
    <source>
        <dbReference type="EMBL" id="ORY50780.1"/>
    </source>
</evidence>
<feature type="non-terminal residue" evidence="1">
    <location>
        <position position="1"/>
    </location>
</feature>
<sequence length="96" mass="10945">LLLLLLILSAFALGRRKATHKCHIISKANGGSNDKRNLYECPAVKNMKRKHYYDHLNCQDVGLKRCEAAIASSPWYKGPSAKYLLKMKKDEKGHYL</sequence>
<accession>A0A1Y2CUP8</accession>
<keyword evidence="2" id="KW-1185">Reference proteome</keyword>
<evidence type="ECO:0000313" key="2">
    <source>
        <dbReference type="Proteomes" id="UP000193642"/>
    </source>
</evidence>
<reference evidence="1 2" key="1">
    <citation type="submission" date="2016-07" db="EMBL/GenBank/DDBJ databases">
        <title>Pervasive Adenine N6-methylation of Active Genes in Fungi.</title>
        <authorList>
            <consortium name="DOE Joint Genome Institute"/>
            <person name="Mondo S.J."/>
            <person name="Dannebaum R.O."/>
            <person name="Kuo R.C."/>
            <person name="Labutti K."/>
            <person name="Haridas S."/>
            <person name="Kuo A."/>
            <person name="Salamov A."/>
            <person name="Ahrendt S.R."/>
            <person name="Lipzen A."/>
            <person name="Sullivan W."/>
            <person name="Andreopoulos W.B."/>
            <person name="Clum A."/>
            <person name="Lindquist E."/>
            <person name="Daum C."/>
            <person name="Ramamoorthy G.K."/>
            <person name="Gryganskyi A."/>
            <person name="Culley D."/>
            <person name="Magnuson J.K."/>
            <person name="James T.Y."/>
            <person name="O'Malley M.A."/>
            <person name="Stajich J.E."/>
            <person name="Spatafora J.W."/>
            <person name="Visel A."/>
            <person name="Grigoriev I.V."/>
        </authorList>
    </citation>
    <scope>NUCLEOTIDE SEQUENCE [LARGE SCALE GENOMIC DNA]</scope>
    <source>
        <strain evidence="1 2">JEL800</strain>
    </source>
</reference>
<dbReference type="AlphaFoldDB" id="A0A1Y2CUP8"/>
<organism evidence="1 2">
    <name type="scientific">Rhizoclosmatium globosum</name>
    <dbReference type="NCBI Taxonomy" id="329046"/>
    <lineage>
        <taxon>Eukaryota</taxon>
        <taxon>Fungi</taxon>
        <taxon>Fungi incertae sedis</taxon>
        <taxon>Chytridiomycota</taxon>
        <taxon>Chytridiomycota incertae sedis</taxon>
        <taxon>Chytridiomycetes</taxon>
        <taxon>Chytridiales</taxon>
        <taxon>Chytriomycetaceae</taxon>
        <taxon>Rhizoclosmatium</taxon>
    </lineage>
</organism>
<dbReference type="Proteomes" id="UP000193642">
    <property type="component" value="Unassembled WGS sequence"/>
</dbReference>
<comment type="caution">
    <text evidence="1">The sequence shown here is derived from an EMBL/GenBank/DDBJ whole genome shotgun (WGS) entry which is preliminary data.</text>
</comment>
<gene>
    <name evidence="1" type="ORF">BCR33DRAFT_712765</name>
</gene>
<dbReference type="EMBL" id="MCGO01000006">
    <property type="protein sequence ID" value="ORY50780.1"/>
    <property type="molecule type" value="Genomic_DNA"/>
</dbReference>